<dbReference type="PROSITE" id="PS00061">
    <property type="entry name" value="ADH_SHORT"/>
    <property type="match status" value="1"/>
</dbReference>
<proteinExistence type="inferred from homology"/>
<protein>
    <submittedName>
        <fullName evidence="3">Unannotated protein</fullName>
    </submittedName>
</protein>
<evidence type="ECO:0000256" key="1">
    <source>
        <dbReference type="ARBA" id="ARBA00006484"/>
    </source>
</evidence>
<gene>
    <name evidence="3" type="ORF">UFOPK1684_00440</name>
</gene>
<dbReference type="InterPro" id="IPR002347">
    <property type="entry name" value="SDR_fam"/>
</dbReference>
<dbReference type="PANTHER" id="PTHR44196">
    <property type="entry name" value="DEHYDROGENASE/REDUCTASE SDR FAMILY MEMBER 7B"/>
    <property type="match status" value="1"/>
</dbReference>
<comment type="similarity">
    <text evidence="1">Belongs to the short-chain dehydrogenases/reductases (SDR) family.</text>
</comment>
<name>A0A6J6DZ13_9ZZZZ</name>
<dbReference type="CDD" id="cd05233">
    <property type="entry name" value="SDR_c"/>
    <property type="match status" value="1"/>
</dbReference>
<dbReference type="AlphaFoldDB" id="A0A6J6DZ13"/>
<dbReference type="GO" id="GO:0016491">
    <property type="term" value="F:oxidoreductase activity"/>
    <property type="evidence" value="ECO:0007669"/>
    <property type="project" value="UniProtKB-KW"/>
</dbReference>
<dbReference type="Pfam" id="PF00106">
    <property type="entry name" value="adh_short"/>
    <property type="match status" value="1"/>
</dbReference>
<evidence type="ECO:0000313" key="3">
    <source>
        <dbReference type="EMBL" id="CAB4566318.1"/>
    </source>
</evidence>
<dbReference type="PANTHER" id="PTHR44196:SF1">
    <property type="entry name" value="DEHYDROGENASE_REDUCTASE SDR FAMILY MEMBER 7B"/>
    <property type="match status" value="1"/>
</dbReference>
<reference evidence="3" key="1">
    <citation type="submission" date="2020-05" db="EMBL/GenBank/DDBJ databases">
        <authorList>
            <person name="Chiriac C."/>
            <person name="Salcher M."/>
            <person name="Ghai R."/>
            <person name="Kavagutti S V."/>
        </authorList>
    </citation>
    <scope>NUCLEOTIDE SEQUENCE</scope>
</reference>
<sequence length="265" mass="27707">MELTGTVFVVTGAGNGIGREVALDLLARGASVAGLDIKSDWLDETQSLAGKQASHFQAFPIDITDRKKVLALPAKVEKALGLPDGLINVAGIIQPFVRVNDLDFDAIDRVINVNLHGPLNLIKAFLPGLLTRPEAHLVNVSSMGSYAPVPGQTVYGATKAAINLLSEGLRSELMGTSVRVTVVYPGAIGTNIAGNSGLDMSGAGEASTRKVVAPADAGRQIVLAILANKKRITIGQDASALWKVNHLSPDLAAGMIYKGMKDLLP</sequence>
<accession>A0A6J6DZ13</accession>
<dbReference type="EMBL" id="CAEZTM010000013">
    <property type="protein sequence ID" value="CAB4566318.1"/>
    <property type="molecule type" value="Genomic_DNA"/>
</dbReference>
<dbReference type="GO" id="GO:0016020">
    <property type="term" value="C:membrane"/>
    <property type="evidence" value="ECO:0007669"/>
    <property type="project" value="TreeGrafter"/>
</dbReference>
<dbReference type="PRINTS" id="PR00081">
    <property type="entry name" value="GDHRDH"/>
</dbReference>
<keyword evidence="2" id="KW-0560">Oxidoreductase</keyword>
<dbReference type="PRINTS" id="PR00080">
    <property type="entry name" value="SDRFAMILY"/>
</dbReference>
<dbReference type="Gene3D" id="3.40.50.720">
    <property type="entry name" value="NAD(P)-binding Rossmann-like Domain"/>
    <property type="match status" value="1"/>
</dbReference>
<evidence type="ECO:0000256" key="2">
    <source>
        <dbReference type="ARBA" id="ARBA00023002"/>
    </source>
</evidence>
<dbReference type="SUPFAM" id="SSF51735">
    <property type="entry name" value="NAD(P)-binding Rossmann-fold domains"/>
    <property type="match status" value="1"/>
</dbReference>
<dbReference type="InterPro" id="IPR020904">
    <property type="entry name" value="Sc_DH/Rdtase_CS"/>
</dbReference>
<organism evidence="3">
    <name type="scientific">freshwater metagenome</name>
    <dbReference type="NCBI Taxonomy" id="449393"/>
    <lineage>
        <taxon>unclassified sequences</taxon>
        <taxon>metagenomes</taxon>
        <taxon>ecological metagenomes</taxon>
    </lineage>
</organism>
<dbReference type="InterPro" id="IPR036291">
    <property type="entry name" value="NAD(P)-bd_dom_sf"/>
</dbReference>